<keyword evidence="2" id="KW-1185">Reference proteome</keyword>
<accession>A0ABS0MHN4</accession>
<protein>
    <submittedName>
        <fullName evidence="1">Uncharacterized protein</fullName>
    </submittedName>
</protein>
<proteinExistence type="predicted"/>
<organism evidence="1 2">
    <name type="scientific">Serratia rubidaea</name>
    <name type="common">Serratia marinorubra</name>
    <dbReference type="NCBI Taxonomy" id="61652"/>
    <lineage>
        <taxon>Bacteria</taxon>
        <taxon>Pseudomonadati</taxon>
        <taxon>Pseudomonadota</taxon>
        <taxon>Gammaproteobacteria</taxon>
        <taxon>Enterobacterales</taxon>
        <taxon>Yersiniaceae</taxon>
        <taxon>Serratia</taxon>
    </lineage>
</organism>
<comment type="caution">
    <text evidence="1">The sequence shown here is derived from an EMBL/GenBank/DDBJ whole genome shotgun (WGS) entry which is preliminary data.</text>
</comment>
<reference evidence="1 2" key="1">
    <citation type="submission" date="2020-11" db="EMBL/GenBank/DDBJ databases">
        <title>Enhanced detection system for hospital associated transmission using whole genome sequencing surveillance.</title>
        <authorList>
            <person name="Harrison L.H."/>
            <person name="Van Tyne D."/>
            <person name="Marsh J.W."/>
            <person name="Griffith M.P."/>
            <person name="Snyder D.J."/>
            <person name="Cooper V.S."/>
            <person name="Mustapha M."/>
        </authorList>
    </citation>
    <scope>NUCLEOTIDE SEQUENCE [LARGE SCALE GENOMIC DNA]</scope>
    <source>
        <strain evidence="1 2">SER00230</strain>
    </source>
</reference>
<dbReference type="Proteomes" id="UP000624159">
    <property type="component" value="Unassembled WGS sequence"/>
</dbReference>
<name>A0ABS0MHN4_SERRU</name>
<evidence type="ECO:0000313" key="2">
    <source>
        <dbReference type="Proteomes" id="UP000624159"/>
    </source>
</evidence>
<evidence type="ECO:0000313" key="1">
    <source>
        <dbReference type="EMBL" id="MBH1930892.1"/>
    </source>
</evidence>
<dbReference type="RefSeq" id="WP_197664495.1">
    <property type="nucleotide sequence ID" value="NZ_JADULK010000007.1"/>
</dbReference>
<sequence>MIRLQTFLSTERKAKTSPQKTTLWIRFGIRYVYLQKSTLTISFAKSAFYIASLENRNPAIAGRVLNLLSVSHTRLPTIEGIYAKFMQNAIPF</sequence>
<dbReference type="EMBL" id="JADULK010000007">
    <property type="protein sequence ID" value="MBH1930892.1"/>
    <property type="molecule type" value="Genomic_DNA"/>
</dbReference>
<gene>
    <name evidence="1" type="ORF">I5U13_14640</name>
</gene>